<dbReference type="KEGG" id="vg:15009589"/>
<dbReference type="GeneID" id="15009589"/>
<evidence type="ECO:0000313" key="6">
    <source>
        <dbReference type="EMBL" id="AOV58421.1"/>
    </source>
</evidence>
<dbReference type="OrthoDB" id="18358at10239"/>
<accession>M4QFA5</accession>
<evidence type="ECO:0000313" key="1">
    <source>
        <dbReference type="EMBL" id="AGH26903.1"/>
    </source>
</evidence>
<dbReference type="EMBL" id="KU686196">
    <property type="protein sequence ID" value="AOV58421.1"/>
    <property type="molecule type" value="Genomic_DNA"/>
</dbReference>
<evidence type="ECO:0000313" key="5">
    <source>
        <dbReference type="EMBL" id="AOV58171.1"/>
    </source>
</evidence>
<dbReference type="EMBL" id="KU686195">
    <property type="protein sequence ID" value="AOV58171.1"/>
    <property type="molecule type" value="Genomic_DNA"/>
</dbReference>
<reference evidence="8 9" key="2">
    <citation type="journal article" date="2016" name="Virology">
        <title>The genomic content and context of auxiliary metabolic genes in marine cyanomyoviruses.</title>
        <authorList>
            <person name="Crummett L.T."/>
            <person name="Puxty R.J."/>
            <person name="Weihe C."/>
            <person name="Marston M.F."/>
            <person name="Martiny J.B."/>
        </authorList>
    </citation>
    <scope>NUCLEOTIDE SEQUENCE [LARGE SCALE GENOMIC DNA]</scope>
    <source>
        <strain evidence="2">0309SB33</strain>
        <strain evidence="3">0310NB17</strain>
        <strain evidence="4">0809CC03</strain>
        <strain evidence="5">0810SB17</strain>
        <strain evidence="6">0910CC29</strain>
    </source>
</reference>
<sequence length="176" mass="20384">MITTLKNYKTGAYKQLKETIMSPNFPWNFYGTTIENQTDDLHLMSHCFLARPGQENPYTISLSEHTRLAAFVCRQILGMNEIEVHMFYRIAVNLVFDTEGTSVKHVDHEYPHENLIIYLNKFDKGRTLVYDEDDNEHSVTAKEDKAVTFNGSYQHCHESSSNGRRIALIATYLKDE</sequence>
<reference evidence="1 7" key="1">
    <citation type="submission" date="2010-11" db="EMBL/GenBank/DDBJ databases">
        <title>The Genome Sequence of Synechococcus phage S-CAM1 0208SB26.</title>
        <authorList>
            <consortium name="The Broad Institute Genome Sequencing Platform"/>
            <person name="Henn M.R."/>
            <person name="Martiny J."/>
            <person name="Weihe C."/>
            <person name="Levin J."/>
            <person name="Malboeuf C."/>
            <person name="Casali M."/>
            <person name="Russ C."/>
            <person name="Lennon N."/>
            <person name="Chapman S.B."/>
            <person name="Erlich R."/>
            <person name="Young S.K."/>
            <person name="Yandava C."/>
            <person name="Zeng Q."/>
            <person name="Alvarado L."/>
            <person name="Anderson S."/>
            <person name="Berlin A."/>
            <person name="Chen Z."/>
            <person name="Freedman E."/>
            <person name="Gellesch M."/>
            <person name="Goldberg J."/>
            <person name="Green L."/>
            <person name="Griggs A."/>
            <person name="Gujja S."/>
            <person name="Heilman E.R."/>
            <person name="Heiman D."/>
            <person name="Hollinger A."/>
            <person name="Howarth C."/>
            <person name="Larson L."/>
            <person name="Mehta T."/>
            <person name="Pearson M."/>
            <person name="Roberts A."/>
            <person name="Ryan E."/>
            <person name="Saif S."/>
            <person name="Shea T."/>
            <person name="Shenoy N."/>
            <person name="Sisk P."/>
            <person name="Stolte C."/>
            <person name="Sykes S."/>
            <person name="White J."/>
            <person name="Haas B."/>
            <person name="Nusbaum C."/>
            <person name="Birren B."/>
        </authorList>
    </citation>
    <scope>NUCLEOTIDE SEQUENCE [LARGE SCALE GENOMIC DNA]</scope>
    <source>
        <strain evidence="1 7">S-CAM1</strain>
    </source>
</reference>
<dbReference type="Proteomes" id="UP000203521">
    <property type="component" value="Segment"/>
</dbReference>
<gene>
    <name evidence="4" type="ORF">C030809_166</name>
    <name evidence="6" type="ORF">C290910_166</name>
    <name evidence="3" type="ORF">N170310_166</name>
    <name evidence="2" type="ORF">N330309_166</name>
    <name evidence="5" type="ORF">S170810_166</name>
    <name evidence="1" type="ORF">SXBG_00168</name>
</gene>
<evidence type="ECO:0000313" key="9">
    <source>
        <dbReference type="Proteomes" id="UP000241265"/>
    </source>
</evidence>
<proteinExistence type="predicted"/>
<dbReference type="Proteomes" id="UP000240287">
    <property type="component" value="Genome"/>
</dbReference>
<evidence type="ECO:0008006" key="10">
    <source>
        <dbReference type="Google" id="ProtNLM"/>
    </source>
</evidence>
<evidence type="ECO:0000313" key="4">
    <source>
        <dbReference type="EMBL" id="AOV57921.1"/>
    </source>
</evidence>
<dbReference type="EMBL" id="KU686193">
    <property type="protein sequence ID" value="AOV57671.1"/>
    <property type="molecule type" value="Genomic_DNA"/>
</dbReference>
<dbReference type="Proteomes" id="UP000241610">
    <property type="component" value="Segment"/>
</dbReference>
<name>M4QFA5_9CAUD</name>
<dbReference type="Proteomes" id="UP000241591">
    <property type="component" value="Segment"/>
</dbReference>
<keyword evidence="7" id="KW-1185">Reference proteome</keyword>
<dbReference type="RefSeq" id="YP_007673081.1">
    <property type="nucleotide sequence ID" value="NC_020837.1"/>
</dbReference>
<evidence type="ECO:0000313" key="7">
    <source>
        <dbReference type="Proteomes" id="UP000203521"/>
    </source>
</evidence>
<dbReference type="Proteomes" id="UP000241494">
    <property type="component" value="Segment"/>
</dbReference>
<protein>
    <recommendedName>
        <fullName evidence="10">DNA endonuclease V</fullName>
    </recommendedName>
</protein>
<evidence type="ECO:0000313" key="8">
    <source>
        <dbReference type="Proteomes" id="UP000240287"/>
    </source>
</evidence>
<organism evidence="1 7">
    <name type="scientific">Synechococcus phage S-CAM1</name>
    <dbReference type="NCBI Taxonomy" id="754037"/>
    <lineage>
        <taxon>Viruses</taxon>
        <taxon>Duplodnaviria</taxon>
        <taxon>Heunggongvirae</taxon>
        <taxon>Uroviricota</taxon>
        <taxon>Caudoviricetes</taxon>
        <taxon>Pantevenvirales</taxon>
        <taxon>Kyanoviridae</taxon>
        <taxon>Anaposvirus</taxon>
        <taxon>Anaposvirus socalone</taxon>
    </lineage>
</organism>
<dbReference type="Proteomes" id="UP000241265">
    <property type="component" value="Genome"/>
</dbReference>
<evidence type="ECO:0000313" key="2">
    <source>
        <dbReference type="EMBL" id="AOV57421.1"/>
    </source>
</evidence>
<dbReference type="EMBL" id="KU686194">
    <property type="protein sequence ID" value="AOV57921.1"/>
    <property type="molecule type" value="Genomic_DNA"/>
</dbReference>
<dbReference type="EMBL" id="HQ634177">
    <property type="protein sequence ID" value="AGH26903.1"/>
    <property type="molecule type" value="Genomic_DNA"/>
</dbReference>
<dbReference type="EMBL" id="KU686192">
    <property type="protein sequence ID" value="AOV57421.1"/>
    <property type="molecule type" value="Genomic_DNA"/>
</dbReference>
<evidence type="ECO:0000313" key="3">
    <source>
        <dbReference type="EMBL" id="AOV57671.1"/>
    </source>
</evidence>